<dbReference type="SUPFAM" id="SSF53098">
    <property type="entry name" value="Ribonuclease H-like"/>
    <property type="match status" value="1"/>
</dbReference>
<keyword evidence="1" id="KW-0235">DNA replication</keyword>
<sequence length="996" mass="114961">TGKTTRLKVASALYGLPLTIDISETTITRIEREFGNYKVPLPLDEVRANTEEKRKQVENLIYLIANQGVKAHSHGVFEPIDVPVVIAGEPQNLPVEAMLQENEGLFRRSLVISLDDRNLKKYEKLMSFYNELIEQFYNHHGFAYKIIEDLERIDKRIIEEQARKFASIKLLQDTLIREGYKDQKVKLLSAIDNLLSRILFALRIFTDVLQIPQEEWEELLTQIALYVDTSLSTFYKLFLPREKRLEEELVDFLTQLTDILYKTINDRNRPDLPRTLGGASLDKLIKIAKVQIPSSQVLKYSKDVLLKKYKTTRAYLFASSVLVSRIDDAELINNDVERLLENVNNMPDKDRDLCLYAYINTAKRVLSEKVFNSVYTVLKGKGVDVEKYLNMSFADDDDDAEPPPIGGNNTEPPNNNGGADNEPQEDNRFAEIKEVKQLTAPLPDVELITDFKQIKDHIQYDGTIYIDVEADVETQQPILLALYQKHWKKVYAVDLRKVKLEQVKEWLLRFNVISGWGLNYDLVRLGFSYEELKDHVVLDLLLLAREKLYKRDSFKLDDVLKDVLGVEYPFDKTKIRKTFKNTLYFTQEQLQYVGLDVYYLPKLFDAISDDSLSIVQQLDQEALKVCVDTSQRGMPFLVEEARAKLIVLRQELDVITKELGFNPRSPQQTKNALSVQDTREETLQDLIINNGVRKEIAEKVLLARKIAKEISMLETYIQHGVRVKGIFWTTQAPSGRMSCNDENLQQVPRSLRDLFGFTEDNDKVLITADFPQIELRLAGALWREPKFVEAFRKGEDLHKITASIIYGVPVDEVSKEQRQVAKSANFGLIYGASPQGFQRYCISNGIPMDLETAQLIHTKFFETYTKIAKEHELVKDYFRYNTEAEGETWLGRKYVAKSPQQMLNYQIQGSGAELFKKTIVELKKKYPSLAIVNLVHDEIVIEADRQTAEDIALIVKAEMEQAWEWCLEEAKQQGRLIEEFKLEVEMPNISKKWEKP</sequence>
<dbReference type="PRINTS" id="PR00868">
    <property type="entry name" value="DNAPOLI"/>
</dbReference>
<dbReference type="Gene3D" id="1.10.150.20">
    <property type="entry name" value="5' to 3' exonuclease, C-terminal subdomain"/>
    <property type="match status" value="1"/>
</dbReference>
<proteinExistence type="predicted"/>
<dbReference type="InterPro" id="IPR002298">
    <property type="entry name" value="DNA_polymerase_A"/>
</dbReference>
<feature type="domain" description="DNA-directed DNA polymerase family A palm" evidence="3">
    <location>
        <begin position="748"/>
        <end position="947"/>
    </location>
</feature>
<dbReference type="InterPro" id="IPR036397">
    <property type="entry name" value="RNaseH_sf"/>
</dbReference>
<dbReference type="InterPro" id="IPR043502">
    <property type="entry name" value="DNA/RNA_pol_sf"/>
</dbReference>
<dbReference type="PANTHER" id="PTHR10133">
    <property type="entry name" value="DNA POLYMERASE I"/>
    <property type="match status" value="1"/>
</dbReference>
<dbReference type="GO" id="GO:0006261">
    <property type="term" value="P:DNA-templated DNA replication"/>
    <property type="evidence" value="ECO:0007669"/>
    <property type="project" value="InterPro"/>
</dbReference>
<dbReference type="SUPFAM" id="SSF56672">
    <property type="entry name" value="DNA/RNA polymerases"/>
    <property type="match status" value="1"/>
</dbReference>
<feature type="compositionally biased region" description="Low complexity" evidence="2">
    <location>
        <begin position="406"/>
        <end position="418"/>
    </location>
</feature>
<evidence type="ECO:0000256" key="1">
    <source>
        <dbReference type="ARBA" id="ARBA00022705"/>
    </source>
</evidence>
<protein>
    <submittedName>
        <fullName evidence="4">DNA polymerase I</fullName>
    </submittedName>
</protein>
<dbReference type="Pfam" id="PF00476">
    <property type="entry name" value="DNA_pol_A"/>
    <property type="match status" value="1"/>
</dbReference>
<accession>R4KMT2</accession>
<dbReference type="InterPro" id="IPR001098">
    <property type="entry name" value="DNA-dir_DNA_pol_A_palm_dom"/>
</dbReference>
<name>R4KMT2_9VIRU</name>
<evidence type="ECO:0000259" key="3">
    <source>
        <dbReference type="SMART" id="SM00482"/>
    </source>
</evidence>
<reference evidence="4" key="1">
    <citation type="journal article" date="2013" name="Mol. Biol. Evol.">
        <title>Lateral Gene Transfer of Family A DNA Polymerases between Thermophilic Viruses, Aquificae, and Apicomplexa.</title>
        <authorList>
            <person name="Schoenfeld T.W."/>
            <person name="Murugapiran S.K."/>
            <person name="Dodsworth J.A."/>
            <person name="Floyd S."/>
            <person name="Lodes M."/>
            <person name="Mead D.A."/>
            <person name="Hedlund B.P."/>
        </authorList>
    </citation>
    <scope>NUCLEOTIDE SEQUENCE</scope>
    <source>
        <strain evidence="4">GBS</strain>
    </source>
</reference>
<evidence type="ECO:0000256" key="2">
    <source>
        <dbReference type="SAM" id="MobiDB-lite"/>
    </source>
</evidence>
<feature type="non-terminal residue" evidence="4">
    <location>
        <position position="1"/>
    </location>
</feature>
<dbReference type="PANTHER" id="PTHR10133:SF27">
    <property type="entry name" value="DNA POLYMERASE NU"/>
    <property type="match status" value="1"/>
</dbReference>
<dbReference type="SMART" id="SM00482">
    <property type="entry name" value="POLAc"/>
    <property type="match status" value="1"/>
</dbReference>
<dbReference type="GO" id="GO:0003677">
    <property type="term" value="F:DNA binding"/>
    <property type="evidence" value="ECO:0007669"/>
    <property type="project" value="InterPro"/>
</dbReference>
<feature type="region of interest" description="Disordered" evidence="2">
    <location>
        <begin position="396"/>
        <end position="424"/>
    </location>
</feature>
<dbReference type="InterPro" id="IPR012337">
    <property type="entry name" value="RNaseH-like_sf"/>
</dbReference>
<gene>
    <name evidence="4" type="primary">polA</name>
</gene>
<organism evidence="4">
    <name type="scientific">uncultured virus</name>
    <dbReference type="NCBI Taxonomy" id="340016"/>
    <lineage>
        <taxon>Viruses</taxon>
        <taxon>environmental samples</taxon>
    </lineage>
</organism>
<dbReference type="GO" id="GO:0006302">
    <property type="term" value="P:double-strand break repair"/>
    <property type="evidence" value="ECO:0007669"/>
    <property type="project" value="TreeGrafter"/>
</dbReference>
<dbReference type="Gene3D" id="3.30.70.370">
    <property type="match status" value="1"/>
</dbReference>
<dbReference type="GO" id="GO:0003887">
    <property type="term" value="F:DNA-directed DNA polymerase activity"/>
    <property type="evidence" value="ECO:0007669"/>
    <property type="project" value="InterPro"/>
</dbReference>
<dbReference type="EMBL" id="KC440902">
    <property type="protein sequence ID" value="AGL03989.1"/>
    <property type="molecule type" value="Genomic_DNA"/>
</dbReference>
<dbReference type="Gene3D" id="3.30.420.10">
    <property type="entry name" value="Ribonuclease H-like superfamily/Ribonuclease H"/>
    <property type="match status" value="1"/>
</dbReference>
<evidence type="ECO:0000313" key="4">
    <source>
        <dbReference type="EMBL" id="AGL03989.1"/>
    </source>
</evidence>